<feature type="transmembrane region" description="Helical" evidence="7">
    <location>
        <begin position="170"/>
        <end position="191"/>
    </location>
</feature>
<gene>
    <name evidence="9" type="ORF">GIY09_06770</name>
</gene>
<dbReference type="InterPro" id="IPR051788">
    <property type="entry name" value="MFS_Transporter"/>
</dbReference>
<name>A0A6I2GJA7_9LACT</name>
<dbReference type="RefSeq" id="WP_153863550.1">
    <property type="nucleotide sequence ID" value="NZ_WJQS01000005.1"/>
</dbReference>
<dbReference type="GO" id="GO:0022857">
    <property type="term" value="F:transmembrane transporter activity"/>
    <property type="evidence" value="ECO:0007669"/>
    <property type="project" value="InterPro"/>
</dbReference>
<sequence>MKSFNFQDTLRASYLGYITQAIINNFVPLLFLIFRDSFGIPLEQMTLLITTNFLTQLLVDMLAIKFVDRLGYKVSIVAAHVFAAVGIAGLGLFPMFTEHKFLALLLAVMIYAVGGGLIEVLISPIVEAAPTENKSSSMSLLHSFYCWGMVLVVVCSTAFLYVFGSDSWRLLSGIWALLALGNAFYFSQVPIAMLIEEGESATVRSLFSMKTFWLFIVLMITAGASEQAMAQWASAFAESGLGLTKALGDLVGPMMFAIFMGLSRVFYAKYSEKINLLSYIIGSGLLCLIAYSLIILTTNPILSLVGSALCGLSVGILWPGIFSIAAESIPKGGTALFAILALAGDVGCAIGPSIVGGVAGLFNENLKYGFMVAMIFPVILVAGSAIYRYRYKVRGLLVKAS</sequence>
<evidence type="ECO:0000256" key="5">
    <source>
        <dbReference type="ARBA" id="ARBA00022989"/>
    </source>
</evidence>
<evidence type="ECO:0000259" key="8">
    <source>
        <dbReference type="PROSITE" id="PS50850"/>
    </source>
</evidence>
<feature type="transmembrane region" description="Helical" evidence="7">
    <location>
        <begin position="250"/>
        <end position="267"/>
    </location>
</feature>
<dbReference type="InterPro" id="IPR011701">
    <property type="entry name" value="MFS"/>
</dbReference>
<protein>
    <submittedName>
        <fullName evidence="9">MFS transporter</fullName>
    </submittedName>
</protein>
<keyword evidence="5 7" id="KW-1133">Transmembrane helix</keyword>
<dbReference type="Proteomes" id="UP000430975">
    <property type="component" value="Unassembled WGS sequence"/>
</dbReference>
<keyword evidence="6 7" id="KW-0472">Membrane</keyword>
<keyword evidence="3" id="KW-0813">Transport</keyword>
<comment type="similarity">
    <text evidence="2">Belongs to the major facilitator superfamily.</text>
</comment>
<evidence type="ECO:0000313" key="9">
    <source>
        <dbReference type="EMBL" id="MRI85581.1"/>
    </source>
</evidence>
<dbReference type="PROSITE" id="PS50850">
    <property type="entry name" value="MFS"/>
    <property type="match status" value="1"/>
</dbReference>
<evidence type="ECO:0000256" key="4">
    <source>
        <dbReference type="ARBA" id="ARBA00022692"/>
    </source>
</evidence>
<feature type="domain" description="Major facilitator superfamily (MFS) profile" evidence="8">
    <location>
        <begin position="9"/>
        <end position="392"/>
    </location>
</feature>
<evidence type="ECO:0000256" key="2">
    <source>
        <dbReference type="ARBA" id="ARBA00008335"/>
    </source>
</evidence>
<comment type="caution">
    <text evidence="9">The sequence shown here is derived from an EMBL/GenBank/DDBJ whole genome shotgun (WGS) entry which is preliminary data.</text>
</comment>
<organism evidence="9 10">
    <name type="scientific">Fundicoccus ignavus</name>
    <dbReference type="NCBI Taxonomy" id="2664442"/>
    <lineage>
        <taxon>Bacteria</taxon>
        <taxon>Bacillati</taxon>
        <taxon>Bacillota</taxon>
        <taxon>Bacilli</taxon>
        <taxon>Lactobacillales</taxon>
        <taxon>Aerococcaceae</taxon>
        <taxon>Fundicoccus</taxon>
    </lineage>
</organism>
<dbReference type="Pfam" id="PF07690">
    <property type="entry name" value="MFS_1"/>
    <property type="match status" value="1"/>
</dbReference>
<feature type="transmembrane region" description="Helical" evidence="7">
    <location>
        <begin position="102"/>
        <end position="123"/>
    </location>
</feature>
<dbReference type="PANTHER" id="PTHR23514:SF3">
    <property type="entry name" value="BYPASS OF STOP CODON PROTEIN 6"/>
    <property type="match status" value="1"/>
</dbReference>
<feature type="transmembrane region" description="Helical" evidence="7">
    <location>
        <begin position="301"/>
        <end position="324"/>
    </location>
</feature>
<dbReference type="GO" id="GO:0005886">
    <property type="term" value="C:plasma membrane"/>
    <property type="evidence" value="ECO:0007669"/>
    <property type="project" value="UniProtKB-SubCell"/>
</dbReference>
<accession>A0A6I2GJA7</accession>
<proteinExistence type="inferred from homology"/>
<dbReference type="PANTHER" id="PTHR23514">
    <property type="entry name" value="BYPASS OF STOP CODON PROTEIN 6"/>
    <property type="match status" value="1"/>
</dbReference>
<keyword evidence="4 7" id="KW-0812">Transmembrane</keyword>
<feature type="transmembrane region" description="Helical" evidence="7">
    <location>
        <begin position="212"/>
        <end position="230"/>
    </location>
</feature>
<dbReference type="Gene3D" id="1.20.1250.20">
    <property type="entry name" value="MFS general substrate transporter like domains"/>
    <property type="match status" value="1"/>
</dbReference>
<evidence type="ECO:0000256" key="1">
    <source>
        <dbReference type="ARBA" id="ARBA00004651"/>
    </source>
</evidence>
<keyword evidence="10" id="KW-1185">Reference proteome</keyword>
<evidence type="ECO:0000256" key="3">
    <source>
        <dbReference type="ARBA" id="ARBA00022448"/>
    </source>
</evidence>
<feature type="transmembrane region" description="Helical" evidence="7">
    <location>
        <begin position="144"/>
        <end position="164"/>
    </location>
</feature>
<comment type="subcellular location">
    <subcellularLocation>
        <location evidence="1">Cell membrane</location>
        <topology evidence="1">Multi-pass membrane protein</topology>
    </subcellularLocation>
</comment>
<dbReference type="SUPFAM" id="SSF103473">
    <property type="entry name" value="MFS general substrate transporter"/>
    <property type="match status" value="1"/>
</dbReference>
<feature type="transmembrane region" description="Helical" evidence="7">
    <location>
        <begin position="368"/>
        <end position="389"/>
    </location>
</feature>
<dbReference type="AlphaFoldDB" id="A0A6I2GJA7"/>
<feature type="transmembrane region" description="Helical" evidence="7">
    <location>
        <begin position="12"/>
        <end position="34"/>
    </location>
</feature>
<dbReference type="EMBL" id="WJQS01000005">
    <property type="protein sequence ID" value="MRI85581.1"/>
    <property type="molecule type" value="Genomic_DNA"/>
</dbReference>
<dbReference type="InterPro" id="IPR020846">
    <property type="entry name" value="MFS_dom"/>
</dbReference>
<dbReference type="InterPro" id="IPR036259">
    <property type="entry name" value="MFS_trans_sf"/>
</dbReference>
<feature type="transmembrane region" description="Helical" evidence="7">
    <location>
        <begin position="76"/>
        <end position="96"/>
    </location>
</feature>
<evidence type="ECO:0000256" key="6">
    <source>
        <dbReference type="ARBA" id="ARBA00023136"/>
    </source>
</evidence>
<feature type="transmembrane region" description="Helical" evidence="7">
    <location>
        <begin position="274"/>
        <end position="295"/>
    </location>
</feature>
<evidence type="ECO:0000256" key="7">
    <source>
        <dbReference type="SAM" id="Phobius"/>
    </source>
</evidence>
<evidence type="ECO:0000313" key="10">
    <source>
        <dbReference type="Proteomes" id="UP000430975"/>
    </source>
</evidence>
<reference evidence="9 10" key="1">
    <citation type="submission" date="2019-11" db="EMBL/GenBank/DDBJ databases">
        <title>Characterisation of Fundicoccus ignavus gen. nov. sp. nov., a novel genus of the family Aerococcaceae isolated from bulk tank milk.</title>
        <authorList>
            <person name="Siebert A."/>
            <person name="Huptas C."/>
            <person name="Wenning M."/>
            <person name="Scherer S."/>
            <person name="Doll E.V."/>
        </authorList>
    </citation>
    <scope>NUCLEOTIDE SEQUENCE [LARGE SCALE GENOMIC DNA]</scope>
    <source>
        <strain evidence="9 10">WS4759</strain>
    </source>
</reference>
<feature type="transmembrane region" description="Helical" evidence="7">
    <location>
        <begin position="46"/>
        <end position="64"/>
    </location>
</feature>
<feature type="transmembrane region" description="Helical" evidence="7">
    <location>
        <begin position="336"/>
        <end position="362"/>
    </location>
</feature>